<sequence length="65" mass="7375">MQKIKSKQIYVLIDKTATEDSAIYASNKKLRVISYCEEQFGKTPGDNEAANQDRYVLDSITCDLI</sequence>
<organism evidence="1 2">
    <name type="scientific">Paucilactobacillus suebicus DSM 5007 = KCTC 3549</name>
    <dbReference type="NCBI Taxonomy" id="1423807"/>
    <lineage>
        <taxon>Bacteria</taxon>
        <taxon>Bacillati</taxon>
        <taxon>Bacillota</taxon>
        <taxon>Bacilli</taxon>
        <taxon>Lactobacillales</taxon>
        <taxon>Lactobacillaceae</taxon>
        <taxon>Paucilactobacillus</taxon>
    </lineage>
</organism>
<evidence type="ECO:0000313" key="1">
    <source>
        <dbReference type="EMBL" id="KRM12262.1"/>
    </source>
</evidence>
<keyword evidence="2" id="KW-1185">Reference proteome</keyword>
<dbReference type="RefSeq" id="WP_010621775.1">
    <property type="nucleotide sequence ID" value="NZ_AZGF01000009.1"/>
</dbReference>
<dbReference type="AlphaFoldDB" id="A0A0R1WB58"/>
<evidence type="ECO:0000313" key="2">
    <source>
        <dbReference type="Proteomes" id="UP000051820"/>
    </source>
</evidence>
<dbReference type="PATRIC" id="fig|1423807.3.peg.2528"/>
<accession>A0A0R1WB58</accession>
<gene>
    <name evidence="1" type="ORF">FD16_GL002447</name>
</gene>
<protein>
    <submittedName>
        <fullName evidence="1">Uncharacterized protein</fullName>
    </submittedName>
</protein>
<name>A0A0R1WB58_9LACO</name>
<reference evidence="1 2" key="1">
    <citation type="journal article" date="2015" name="Genome Announc.">
        <title>Expanding the biotechnology potential of lactobacilli through comparative genomics of 213 strains and associated genera.</title>
        <authorList>
            <person name="Sun Z."/>
            <person name="Harris H.M."/>
            <person name="McCann A."/>
            <person name="Guo C."/>
            <person name="Argimon S."/>
            <person name="Zhang W."/>
            <person name="Yang X."/>
            <person name="Jeffery I.B."/>
            <person name="Cooney J.C."/>
            <person name="Kagawa T.F."/>
            <person name="Liu W."/>
            <person name="Song Y."/>
            <person name="Salvetti E."/>
            <person name="Wrobel A."/>
            <person name="Rasinkangas P."/>
            <person name="Parkhill J."/>
            <person name="Rea M.C."/>
            <person name="O'Sullivan O."/>
            <person name="Ritari J."/>
            <person name="Douillard F.P."/>
            <person name="Paul Ross R."/>
            <person name="Yang R."/>
            <person name="Briner A.E."/>
            <person name="Felis G.E."/>
            <person name="de Vos W.M."/>
            <person name="Barrangou R."/>
            <person name="Klaenhammer T.R."/>
            <person name="Caufield P.W."/>
            <person name="Cui Y."/>
            <person name="Zhang H."/>
            <person name="O'Toole P.W."/>
        </authorList>
    </citation>
    <scope>NUCLEOTIDE SEQUENCE [LARGE SCALE GENOMIC DNA]</scope>
    <source>
        <strain evidence="1 2">DSM 5007</strain>
    </source>
</reference>
<dbReference type="EMBL" id="AZGF01000009">
    <property type="protein sequence ID" value="KRM12262.1"/>
    <property type="molecule type" value="Genomic_DNA"/>
</dbReference>
<comment type="caution">
    <text evidence="1">The sequence shown here is derived from an EMBL/GenBank/DDBJ whole genome shotgun (WGS) entry which is preliminary data.</text>
</comment>
<dbReference type="Proteomes" id="UP000051820">
    <property type="component" value="Unassembled WGS sequence"/>
</dbReference>
<proteinExistence type="predicted"/>